<feature type="compositionally biased region" description="Polar residues" evidence="2">
    <location>
        <begin position="35"/>
        <end position="47"/>
    </location>
</feature>
<evidence type="ECO:0000313" key="3">
    <source>
        <dbReference type="EMBL" id="KAK7030984.1"/>
    </source>
</evidence>
<gene>
    <name evidence="4" type="ORF">VNI00_010211</name>
    <name evidence="3" type="ORF">VNI00_013767</name>
</gene>
<evidence type="ECO:0000313" key="5">
    <source>
        <dbReference type="Proteomes" id="UP001383192"/>
    </source>
</evidence>
<feature type="compositionally biased region" description="Pro residues" evidence="2">
    <location>
        <begin position="121"/>
        <end position="132"/>
    </location>
</feature>
<protein>
    <submittedName>
        <fullName evidence="3">Uncharacterized protein</fullName>
    </submittedName>
</protein>
<feature type="compositionally biased region" description="Polar residues" evidence="2">
    <location>
        <begin position="73"/>
        <end position="84"/>
    </location>
</feature>
<dbReference type="Proteomes" id="UP001383192">
    <property type="component" value="Unassembled WGS sequence"/>
</dbReference>
<keyword evidence="1" id="KW-0175">Coiled coil</keyword>
<reference evidence="3 5" key="1">
    <citation type="submission" date="2024-01" db="EMBL/GenBank/DDBJ databases">
        <title>A draft genome for a cacao thread blight-causing isolate of Paramarasmius palmivorus.</title>
        <authorList>
            <person name="Baruah I.K."/>
            <person name="Bukari Y."/>
            <person name="Amoako-Attah I."/>
            <person name="Meinhardt L.W."/>
            <person name="Bailey B.A."/>
            <person name="Cohen S.P."/>
        </authorList>
    </citation>
    <scope>NUCLEOTIDE SEQUENCE [LARGE SCALE GENOMIC DNA]</scope>
    <source>
        <strain evidence="3 5">GH-12</strain>
    </source>
</reference>
<feature type="coiled-coil region" evidence="1">
    <location>
        <begin position="156"/>
        <end position="225"/>
    </location>
</feature>
<sequence length="270" mass="30830">MQIDNSDEIHKADFFKYFDSGWILPKDTRRGHYRSNPSIPTQTPLNQSHKRSLAIDDDDMPESSVSRPKRNKSNLSLEQPSNSEPEIDATQEASRRRGRMRMRASLSNDRSKPISAHTNPDPLPPTITPPLTPNANPSPTSARRLSRVITIQEEFMNLFKAAQAELEAKSDELERTKAENARLRSQLNETEQNHHREMITAHRELEEAKEVNRALDRRIADNEAKEERLRLLEGAMTREDWVKFIDGVKGKLPILERFVEGIPYSGSGDA</sequence>
<accession>A0AAW0BWA4</accession>
<dbReference type="EMBL" id="JAYKXP010000072">
    <property type="protein sequence ID" value="KAK7030984.1"/>
    <property type="molecule type" value="Genomic_DNA"/>
</dbReference>
<feature type="region of interest" description="Disordered" evidence="2">
    <location>
        <begin position="29"/>
        <end position="141"/>
    </location>
</feature>
<dbReference type="AlphaFoldDB" id="A0AAW0BWA4"/>
<keyword evidence="5" id="KW-1185">Reference proteome</keyword>
<organism evidence="3 5">
    <name type="scientific">Paramarasmius palmivorus</name>
    <dbReference type="NCBI Taxonomy" id="297713"/>
    <lineage>
        <taxon>Eukaryota</taxon>
        <taxon>Fungi</taxon>
        <taxon>Dikarya</taxon>
        <taxon>Basidiomycota</taxon>
        <taxon>Agaricomycotina</taxon>
        <taxon>Agaricomycetes</taxon>
        <taxon>Agaricomycetidae</taxon>
        <taxon>Agaricales</taxon>
        <taxon>Marasmiineae</taxon>
        <taxon>Marasmiaceae</taxon>
        <taxon>Paramarasmius</taxon>
    </lineage>
</organism>
<evidence type="ECO:0000313" key="4">
    <source>
        <dbReference type="EMBL" id="KAK7039055.1"/>
    </source>
</evidence>
<evidence type="ECO:0000256" key="1">
    <source>
        <dbReference type="SAM" id="Coils"/>
    </source>
</evidence>
<proteinExistence type="predicted"/>
<dbReference type="EMBL" id="JAYKXP010000040">
    <property type="protein sequence ID" value="KAK7039055.1"/>
    <property type="molecule type" value="Genomic_DNA"/>
</dbReference>
<evidence type="ECO:0000256" key="2">
    <source>
        <dbReference type="SAM" id="MobiDB-lite"/>
    </source>
</evidence>
<name>A0AAW0BWA4_9AGAR</name>
<comment type="caution">
    <text evidence="3">The sequence shown here is derived from an EMBL/GenBank/DDBJ whole genome shotgun (WGS) entry which is preliminary data.</text>
</comment>